<organism evidence="2 3">
    <name type="scientific">Trichuris trichiura</name>
    <name type="common">Whipworm</name>
    <name type="synonym">Trichocephalus trichiurus</name>
    <dbReference type="NCBI Taxonomy" id="36087"/>
    <lineage>
        <taxon>Eukaryota</taxon>
        <taxon>Metazoa</taxon>
        <taxon>Ecdysozoa</taxon>
        <taxon>Nematoda</taxon>
        <taxon>Enoplea</taxon>
        <taxon>Dorylaimia</taxon>
        <taxon>Trichinellida</taxon>
        <taxon>Trichuridae</taxon>
        <taxon>Trichuris</taxon>
    </lineage>
</organism>
<sequence>MRERDPYKFNQTKKSSRKKAKRNFSYLSPTIQSADMRNPAIFVTMATILLTIFNDFSIDALPDKDKSLPTNNEQGAEKMLSLQTSKQAAENSKAKRSLFMTVFDDLRLVEELKKLKTTPSP</sequence>
<evidence type="ECO:0000256" key="1">
    <source>
        <dbReference type="SAM" id="MobiDB-lite"/>
    </source>
</evidence>
<proteinExistence type="predicted"/>
<accession>A0A077ZLZ9</accession>
<feature type="region of interest" description="Disordered" evidence="1">
    <location>
        <begin position="1"/>
        <end position="23"/>
    </location>
</feature>
<reference evidence="2" key="1">
    <citation type="submission" date="2014-01" db="EMBL/GenBank/DDBJ databases">
        <authorList>
            <person name="Aslett M."/>
        </authorList>
    </citation>
    <scope>NUCLEOTIDE SEQUENCE</scope>
</reference>
<evidence type="ECO:0000313" key="3">
    <source>
        <dbReference type="Proteomes" id="UP000030665"/>
    </source>
</evidence>
<name>A0A077ZLZ9_TRITR</name>
<protein>
    <submittedName>
        <fullName evidence="2">Uncharacterized protein</fullName>
    </submittedName>
</protein>
<dbReference type="EMBL" id="HG809104">
    <property type="protein sequence ID" value="CDW61352.1"/>
    <property type="molecule type" value="Genomic_DNA"/>
</dbReference>
<reference evidence="2" key="2">
    <citation type="submission" date="2014-03" db="EMBL/GenBank/DDBJ databases">
        <title>The whipworm genome and dual-species transcriptomics of an intimate host-pathogen interaction.</title>
        <authorList>
            <person name="Foth B.J."/>
            <person name="Tsai I.J."/>
            <person name="Reid A.J."/>
            <person name="Bancroft A.J."/>
            <person name="Nichol S."/>
            <person name="Tracey A."/>
            <person name="Holroyd N."/>
            <person name="Cotton J.A."/>
            <person name="Stanley E.J."/>
            <person name="Zarowiecki M."/>
            <person name="Liu J.Z."/>
            <person name="Huckvale T."/>
            <person name="Cooper P.J."/>
            <person name="Grencis R.K."/>
            <person name="Berriman M."/>
        </authorList>
    </citation>
    <scope>NUCLEOTIDE SEQUENCE [LARGE SCALE GENOMIC DNA]</scope>
</reference>
<gene>
    <name evidence="2" type="ORF">TTRE_0000981101</name>
</gene>
<dbReference type="OrthoDB" id="5939497at2759"/>
<dbReference type="Proteomes" id="UP000030665">
    <property type="component" value="Unassembled WGS sequence"/>
</dbReference>
<evidence type="ECO:0000313" key="2">
    <source>
        <dbReference type="EMBL" id="CDW61352.1"/>
    </source>
</evidence>
<dbReference type="AlphaFoldDB" id="A0A077ZLZ9"/>
<keyword evidence="3" id="KW-1185">Reference proteome</keyword>